<dbReference type="GO" id="GO:0044782">
    <property type="term" value="P:cilium organization"/>
    <property type="evidence" value="ECO:0007669"/>
    <property type="project" value="TreeGrafter"/>
</dbReference>
<dbReference type="InterPro" id="IPR016024">
    <property type="entry name" value="ARM-type_fold"/>
</dbReference>
<dbReference type="AlphaFoldDB" id="A0A3Q2XDI9"/>
<keyword evidence="2" id="KW-1185">Reference proteome</keyword>
<dbReference type="GO" id="GO:0019894">
    <property type="term" value="F:kinesin binding"/>
    <property type="evidence" value="ECO:0007669"/>
    <property type="project" value="InterPro"/>
</dbReference>
<evidence type="ECO:0000313" key="2">
    <source>
        <dbReference type="Proteomes" id="UP000264840"/>
    </source>
</evidence>
<dbReference type="PANTHER" id="PTHR15605">
    <property type="entry name" value="KINESIN-ASSOCIATED PROTEINS"/>
    <property type="match status" value="1"/>
</dbReference>
<protein>
    <submittedName>
        <fullName evidence="1">Kinesin-associated protein 3a</fullName>
    </submittedName>
</protein>
<dbReference type="STRING" id="8153.ENSHBUP00000033445"/>
<dbReference type="InterPro" id="IPR011989">
    <property type="entry name" value="ARM-like"/>
</dbReference>
<reference evidence="1" key="1">
    <citation type="submission" date="2025-08" db="UniProtKB">
        <authorList>
            <consortium name="Ensembl"/>
        </authorList>
    </citation>
    <scope>IDENTIFICATION</scope>
</reference>
<dbReference type="Proteomes" id="UP000264840">
    <property type="component" value="Unplaced"/>
</dbReference>
<dbReference type="InterPro" id="IPR008658">
    <property type="entry name" value="KAP3"/>
</dbReference>
<accession>A0A3Q2XDI9</accession>
<evidence type="ECO:0000313" key="1">
    <source>
        <dbReference type="Ensembl" id="ENSHBUP00000033445.1"/>
    </source>
</evidence>
<dbReference type="OMA" id="SERHNTH"/>
<dbReference type="GO" id="GO:0016939">
    <property type="term" value="C:kinesin II complex"/>
    <property type="evidence" value="ECO:0007669"/>
    <property type="project" value="TreeGrafter"/>
</dbReference>
<dbReference type="SMART" id="SM01297">
    <property type="entry name" value="KAP"/>
    <property type="match status" value="1"/>
</dbReference>
<organism evidence="1 2">
    <name type="scientific">Haplochromis burtoni</name>
    <name type="common">Burton's mouthbrooder</name>
    <name type="synonym">Chromis burtoni</name>
    <dbReference type="NCBI Taxonomy" id="8153"/>
    <lineage>
        <taxon>Eukaryota</taxon>
        <taxon>Metazoa</taxon>
        <taxon>Chordata</taxon>
        <taxon>Craniata</taxon>
        <taxon>Vertebrata</taxon>
        <taxon>Euteleostomi</taxon>
        <taxon>Actinopterygii</taxon>
        <taxon>Neopterygii</taxon>
        <taxon>Teleostei</taxon>
        <taxon>Neoteleostei</taxon>
        <taxon>Acanthomorphata</taxon>
        <taxon>Ovalentaria</taxon>
        <taxon>Cichlomorphae</taxon>
        <taxon>Cichliformes</taxon>
        <taxon>Cichlidae</taxon>
        <taxon>African cichlids</taxon>
        <taxon>Pseudocrenilabrinae</taxon>
        <taxon>Haplochromini</taxon>
        <taxon>Haplochromis</taxon>
    </lineage>
</organism>
<dbReference type="SUPFAM" id="SSF48371">
    <property type="entry name" value="ARM repeat"/>
    <property type="match status" value="1"/>
</dbReference>
<name>A0A3Q2XDI9_HAPBU</name>
<dbReference type="PANTHER" id="PTHR15605:SF2">
    <property type="entry name" value="KINESIN-ASSOCIATED PROTEIN 3"/>
    <property type="match status" value="1"/>
</dbReference>
<dbReference type="GeneTree" id="ENSGT00390000003574"/>
<reference evidence="1" key="2">
    <citation type="submission" date="2025-09" db="UniProtKB">
        <authorList>
            <consortium name="Ensembl"/>
        </authorList>
    </citation>
    <scope>IDENTIFICATION</scope>
</reference>
<dbReference type="Ensembl" id="ENSHBUT00000035017.1">
    <property type="protein sequence ID" value="ENSHBUP00000033445.1"/>
    <property type="gene ID" value="ENSHBUG00000020394.1"/>
</dbReference>
<dbReference type="GO" id="GO:0007018">
    <property type="term" value="P:microtubule-based movement"/>
    <property type="evidence" value="ECO:0007669"/>
    <property type="project" value="TreeGrafter"/>
</dbReference>
<dbReference type="Pfam" id="PF05804">
    <property type="entry name" value="KAP"/>
    <property type="match status" value="2"/>
</dbReference>
<dbReference type="GO" id="GO:0005930">
    <property type="term" value="C:axoneme"/>
    <property type="evidence" value="ECO:0007669"/>
    <property type="project" value="TreeGrafter"/>
</dbReference>
<dbReference type="GO" id="GO:0035869">
    <property type="term" value="C:ciliary transition zone"/>
    <property type="evidence" value="ECO:0007669"/>
    <property type="project" value="TreeGrafter"/>
</dbReference>
<dbReference type="Gene3D" id="1.25.10.10">
    <property type="entry name" value="Leucine-rich Repeat Variant"/>
    <property type="match status" value="1"/>
</dbReference>
<sequence>MLYSKSACSFLETCLQKINLKNLKGCTLDIHPTDTALVVQYKVEATVLGELEEPKVVVQKDSQTHTLAQKVVEECPLIHPSKLHELLYEDIEEKTSTLILQLARNPDNLRELIQNETVLRALARVLREDWKWSMDLATTIISVFFCFSSLLLQFHGMITHFKIGSLCVNLIEYELKKYDLWQDELQKKEDKNLKKVEEEHKKTTAKITVTCTVIFDPAVALFLLLNLGEDTHTELKMRNKNTVHMLLKIVDREDNELLLVVITILKKHSIFLGSKIDNDTLEQKLARFVPSDYKELLDATLRLLFSLSFDTSLHNQAGFIPKLSSLLADEGQRQLSMSILYNISMDHKFRSMFADTDCIPQVRLANVHLLVGGFGQEKSPPRLMFSIPMKRALKLKDVWVMKMIRNLSQHDGPANISAISFCWSERHSTVTLLKHTFIEALYFYGSAFYLTLILKSECLVKEGRGGLSNTVIVQGFGWLHNLLSYPSYLIFFCPQKHDEDWAGGEIQMEKFCLHNSKWLEMMENH</sequence>
<proteinExistence type="predicted"/>